<gene>
    <name evidence="4" type="ORF">CEY11_16185</name>
</gene>
<dbReference type="GO" id="GO:0016829">
    <property type="term" value="F:lyase activity"/>
    <property type="evidence" value="ECO:0007669"/>
    <property type="project" value="InterPro"/>
</dbReference>
<dbReference type="SUPFAM" id="SSF103378">
    <property type="entry name" value="2-methylcitrate dehydratase PrpD"/>
    <property type="match status" value="1"/>
</dbReference>
<dbReference type="PANTHER" id="PTHR16943">
    <property type="entry name" value="2-METHYLCITRATE DEHYDRATASE-RELATED"/>
    <property type="match status" value="1"/>
</dbReference>
<protein>
    <recommendedName>
        <fullName evidence="6">2-methylcitrate dehydratase</fullName>
    </recommendedName>
</protein>
<reference evidence="5" key="1">
    <citation type="submission" date="2017-06" db="EMBL/GenBank/DDBJ databases">
        <title>Herbaspirillum phytohormonus sp. nov., isolated from the root nodule of Robinia pseudoacacia in lead-zinc mine.</title>
        <authorList>
            <person name="Fan M."/>
            <person name="Lin Y."/>
        </authorList>
    </citation>
    <scope>NUCLEOTIDE SEQUENCE [LARGE SCALE GENOMIC DNA]</scope>
    <source>
        <strain evidence="5">SC-089</strain>
    </source>
</reference>
<keyword evidence="5" id="KW-1185">Reference proteome</keyword>
<evidence type="ECO:0000313" key="4">
    <source>
        <dbReference type="EMBL" id="OWT57450.1"/>
    </source>
</evidence>
<dbReference type="InterPro" id="IPR045336">
    <property type="entry name" value="MmgE_PrpD_N"/>
</dbReference>
<dbReference type="InterPro" id="IPR005656">
    <property type="entry name" value="MmgE_PrpD"/>
</dbReference>
<dbReference type="Gene3D" id="1.10.4100.10">
    <property type="entry name" value="2-methylcitrate dehydratase PrpD"/>
    <property type="match status" value="1"/>
</dbReference>
<feature type="domain" description="MmgE/PrpD N-terminal" evidence="2">
    <location>
        <begin position="14"/>
        <end position="255"/>
    </location>
</feature>
<dbReference type="Pfam" id="PF03972">
    <property type="entry name" value="MmgE_PrpD_N"/>
    <property type="match status" value="1"/>
</dbReference>
<dbReference type="InterPro" id="IPR036148">
    <property type="entry name" value="MmgE/PrpD_sf"/>
</dbReference>
<comment type="caution">
    <text evidence="4">The sequence shown here is derived from an EMBL/GenBank/DDBJ whole genome shotgun (WGS) entry which is preliminary data.</text>
</comment>
<evidence type="ECO:0000256" key="1">
    <source>
        <dbReference type="ARBA" id="ARBA00006174"/>
    </source>
</evidence>
<evidence type="ECO:0000259" key="2">
    <source>
        <dbReference type="Pfam" id="PF03972"/>
    </source>
</evidence>
<dbReference type="Gene3D" id="3.30.1330.120">
    <property type="entry name" value="2-methylcitrate dehydratase PrpD"/>
    <property type="match status" value="1"/>
</dbReference>
<proteinExistence type="inferred from homology"/>
<dbReference type="InterPro" id="IPR042183">
    <property type="entry name" value="MmgE/PrpD_sf_1"/>
</dbReference>
<evidence type="ECO:0000259" key="3">
    <source>
        <dbReference type="Pfam" id="PF19305"/>
    </source>
</evidence>
<feature type="domain" description="MmgE/PrpD C-terminal" evidence="3">
    <location>
        <begin position="279"/>
        <end position="449"/>
    </location>
</feature>
<comment type="similarity">
    <text evidence="1">Belongs to the PrpD family.</text>
</comment>
<accession>A0A225MBD4</accession>
<name>A0A225MBD4_9BURK</name>
<dbReference type="InterPro" id="IPR042188">
    <property type="entry name" value="MmgE/PrpD_sf_2"/>
</dbReference>
<sequence length="462" mass="48977">MEYTDVSTMKPTQVLASFCANLCYADLPDRVVDHAKMAVLDTLGCALGTHAEDPERVRIILQVARHLGAQGDAGVIHSGLRTSAPVAALANGVACHGIDFDDLHAGALTHTSCVILPAALASAEEADGSGRDFITSFVLGFEIAVRVGMAVMPSHYEHWHSTATNGTFGAAAAAGKNYGLDAGQHVNALGFSGTQAAGLLAYLEFGDYTKSLNPGKSAFNGVLSALLARAGATAPPDMLENPKGYASAYSAAPRMQELLRGLDGGPMAWEILNNMPKPFPSLSASHTAMEATLRLVADHGLRPADIRRIVVYTYDTVVSHFSGRRIDNPMAARLSVPYCVAVCAALRRAGLEAFRPDVIRSAAVQAMLEKVEIVAEPRLNALYPGALAARVEIATVGGQVHEHEIHHAKGSPGNPFSMNEMQEKFERLAAPTIGAEQAARIVAMVEGLEHVGRIRDFSHLFA</sequence>
<dbReference type="PANTHER" id="PTHR16943:SF8">
    <property type="entry name" value="2-METHYLCITRATE DEHYDRATASE"/>
    <property type="match status" value="1"/>
</dbReference>
<evidence type="ECO:0008006" key="6">
    <source>
        <dbReference type="Google" id="ProtNLM"/>
    </source>
</evidence>
<dbReference type="Proteomes" id="UP000214603">
    <property type="component" value="Unassembled WGS sequence"/>
</dbReference>
<evidence type="ECO:0000313" key="5">
    <source>
        <dbReference type="Proteomes" id="UP000214603"/>
    </source>
</evidence>
<organism evidence="4 5">
    <name type="scientific">Candidimonas nitroreducens</name>
    <dbReference type="NCBI Taxonomy" id="683354"/>
    <lineage>
        <taxon>Bacteria</taxon>
        <taxon>Pseudomonadati</taxon>
        <taxon>Pseudomonadota</taxon>
        <taxon>Betaproteobacteria</taxon>
        <taxon>Burkholderiales</taxon>
        <taxon>Alcaligenaceae</taxon>
        <taxon>Candidimonas</taxon>
    </lineage>
</organism>
<dbReference type="AlphaFoldDB" id="A0A225MBD4"/>
<dbReference type="EMBL" id="NJIH01000009">
    <property type="protein sequence ID" value="OWT57450.1"/>
    <property type="molecule type" value="Genomic_DNA"/>
</dbReference>
<dbReference type="InterPro" id="IPR045337">
    <property type="entry name" value="MmgE_PrpD_C"/>
</dbReference>
<dbReference type="Pfam" id="PF19305">
    <property type="entry name" value="MmgE_PrpD_C"/>
    <property type="match status" value="1"/>
</dbReference>